<feature type="signal peptide" evidence="1">
    <location>
        <begin position="1"/>
        <end position="20"/>
    </location>
</feature>
<dbReference type="PROSITE" id="PS51257">
    <property type="entry name" value="PROKAR_LIPOPROTEIN"/>
    <property type="match status" value="1"/>
</dbReference>
<dbReference type="AlphaFoldDB" id="A0A7X5BRX1"/>
<dbReference type="RefSeq" id="WP_139915365.1">
    <property type="nucleotide sequence ID" value="NZ_CBCSLE010000019.1"/>
</dbReference>
<evidence type="ECO:0000313" key="3">
    <source>
        <dbReference type="Proteomes" id="UP000537825"/>
    </source>
</evidence>
<proteinExistence type="predicted"/>
<dbReference type="Proteomes" id="UP000537825">
    <property type="component" value="Unassembled WGS sequence"/>
</dbReference>
<name>A0A7X5BRX1_9BACT</name>
<protein>
    <recommendedName>
        <fullName evidence="4">Lipoprotein</fullName>
    </recommendedName>
</protein>
<gene>
    <name evidence="2" type="ORF">GTZ93_15805</name>
</gene>
<sequence length="121" mass="12463">MSRHVVRSLCLGSVMALASACGGAMDEAGPEEALGSAEQAVCPQGTAVAGCLDFPSGGFSDASCPGGIKWSYWDCTQYKAGSGSSVQWYRANCGPTQYYICGGTYTTPPNTNPPACKKTCS</sequence>
<feature type="chain" id="PRO_5031055949" description="Lipoprotein" evidence="1">
    <location>
        <begin position="21"/>
        <end position="121"/>
    </location>
</feature>
<organism evidence="2 3">
    <name type="scientific">Corallococcus exiguus</name>
    <dbReference type="NCBI Taxonomy" id="83462"/>
    <lineage>
        <taxon>Bacteria</taxon>
        <taxon>Pseudomonadati</taxon>
        <taxon>Myxococcota</taxon>
        <taxon>Myxococcia</taxon>
        <taxon>Myxococcales</taxon>
        <taxon>Cystobacterineae</taxon>
        <taxon>Myxococcaceae</taxon>
        <taxon>Corallococcus</taxon>
    </lineage>
</organism>
<reference evidence="2 3" key="1">
    <citation type="submission" date="2020-01" db="EMBL/GenBank/DDBJ databases">
        <title>The draft genome sequence of Corallococcus exiguus DSM 14696.</title>
        <authorList>
            <person name="Zhang X."/>
            <person name="Zhu H."/>
        </authorList>
    </citation>
    <scope>NUCLEOTIDE SEQUENCE [LARGE SCALE GENOMIC DNA]</scope>
    <source>
        <strain evidence="2 3">DSM 14696</strain>
    </source>
</reference>
<comment type="caution">
    <text evidence="2">The sequence shown here is derived from an EMBL/GenBank/DDBJ whole genome shotgun (WGS) entry which is preliminary data.</text>
</comment>
<evidence type="ECO:0000256" key="1">
    <source>
        <dbReference type="SAM" id="SignalP"/>
    </source>
</evidence>
<keyword evidence="1" id="KW-0732">Signal</keyword>
<evidence type="ECO:0008006" key="4">
    <source>
        <dbReference type="Google" id="ProtNLM"/>
    </source>
</evidence>
<keyword evidence="3" id="KW-1185">Reference proteome</keyword>
<evidence type="ECO:0000313" key="2">
    <source>
        <dbReference type="EMBL" id="NBC41294.1"/>
    </source>
</evidence>
<dbReference type="EMBL" id="JAAAPK010000003">
    <property type="protein sequence ID" value="NBC41294.1"/>
    <property type="molecule type" value="Genomic_DNA"/>
</dbReference>
<accession>A0A7X5BRX1</accession>